<dbReference type="InterPro" id="IPR042099">
    <property type="entry name" value="ANL_N_sf"/>
</dbReference>
<evidence type="ECO:0000256" key="1">
    <source>
        <dbReference type="ARBA" id="ARBA00006432"/>
    </source>
</evidence>
<evidence type="ECO:0000259" key="5">
    <source>
        <dbReference type="Pfam" id="PF00501"/>
    </source>
</evidence>
<protein>
    <submittedName>
        <fullName evidence="7">Fatty acyl-AMP ligase</fullName>
    </submittedName>
</protein>
<dbReference type="InterPro" id="IPR025110">
    <property type="entry name" value="AMP-bd_C"/>
</dbReference>
<keyword evidence="2 7" id="KW-0436">Ligase</keyword>
<dbReference type="PANTHER" id="PTHR22754:SF32">
    <property type="entry name" value="DISCO-INTERACTING PROTEIN 2"/>
    <property type="match status" value="1"/>
</dbReference>
<evidence type="ECO:0000259" key="6">
    <source>
        <dbReference type="Pfam" id="PF23024"/>
    </source>
</evidence>
<evidence type="ECO:0000256" key="4">
    <source>
        <dbReference type="ARBA" id="ARBA00023098"/>
    </source>
</evidence>
<dbReference type="CDD" id="cd05931">
    <property type="entry name" value="FAAL"/>
    <property type="match status" value="1"/>
</dbReference>
<dbReference type="InterPro" id="IPR045851">
    <property type="entry name" value="AMP-bd_C_sf"/>
</dbReference>
<feature type="domain" description="AMP-dependent synthetase/ligase" evidence="5">
    <location>
        <begin position="14"/>
        <end position="404"/>
    </location>
</feature>
<evidence type="ECO:0000256" key="2">
    <source>
        <dbReference type="ARBA" id="ARBA00022598"/>
    </source>
</evidence>
<dbReference type="Gene3D" id="3.30.300.30">
    <property type="match status" value="1"/>
</dbReference>
<evidence type="ECO:0000313" key="8">
    <source>
        <dbReference type="Proteomes" id="UP001601444"/>
    </source>
</evidence>
<dbReference type="InterPro" id="IPR020845">
    <property type="entry name" value="AMP-binding_CS"/>
</dbReference>
<comment type="similarity">
    <text evidence="1">Belongs to the ATP-dependent AMP-binding enzyme family.</text>
</comment>
<gene>
    <name evidence="7" type="ORF">ACFYTF_12175</name>
</gene>
<dbReference type="Pfam" id="PF00501">
    <property type="entry name" value="AMP-binding"/>
    <property type="match status" value="1"/>
</dbReference>
<sequence>MIPDDALLTDILSARAAADPDRVVYRFLDDDGTEADHLTYRGLHTRARSLAAALRARCAAGDRALLVFPPGLDFVIAYFGCLYAGVVAVPLSPPRRGVVQEATRAVVRDCAPAAVLTVDWAREALRPALAPLCPGAWWLGVESADGPGEAEPAPIGPDTVAFLQYTSGSTGAPKGVMISHRNLIANQRMIRDAFGHDRDSTVVGWAPFFHDQGLIGNVLQPLYVGATSVLMSPATFVRRPLRWLEAISAHRAHSSGGPNFAFEACVERAAGADLSGLDLSSWRVAFNGAEPIRADTIARFTEAFAPCGFRPEAMYPCYGLAEATLLVSGAGRGRGPRTVVADVDALGAGRLAPARASGRALVGSGAVLAGETVRVVDPVSTRRLPEGRVGEIWVRGDHVSRGYWQRPATTAERLRARRADEDGEWLRTGDLGALHDGELFVVGRRDDLMIVRGRNHYPQDVEATAQAAHPAVRTGSVAAFTVSEAGRPRLIVVAEIRRERLGAHPAEVAGALRAAVLREHDLAVGDLVLAVPGEVERTSSGKIMRAAARARYTADGFTRWPVAPAVTTQRS</sequence>
<dbReference type="PROSITE" id="PS00455">
    <property type="entry name" value="AMP_BINDING"/>
    <property type="match status" value="1"/>
</dbReference>
<dbReference type="InterPro" id="IPR040097">
    <property type="entry name" value="FAAL/FAAC"/>
</dbReference>
<keyword evidence="4" id="KW-0443">Lipid metabolism</keyword>
<evidence type="ECO:0000313" key="7">
    <source>
        <dbReference type="EMBL" id="MFF0543581.1"/>
    </source>
</evidence>
<dbReference type="GO" id="GO:0016874">
    <property type="term" value="F:ligase activity"/>
    <property type="evidence" value="ECO:0007669"/>
    <property type="project" value="UniProtKB-KW"/>
</dbReference>
<dbReference type="EMBL" id="JBIAMX010000006">
    <property type="protein sequence ID" value="MFF0543581.1"/>
    <property type="molecule type" value="Genomic_DNA"/>
</dbReference>
<dbReference type="RefSeq" id="WP_387700205.1">
    <property type="nucleotide sequence ID" value="NZ_JBIAMX010000006.1"/>
</dbReference>
<dbReference type="Pfam" id="PF23024">
    <property type="entry name" value="AMP-dom_DIP2-like"/>
    <property type="match status" value="1"/>
</dbReference>
<feature type="domain" description="AMP-binding enzyme C-terminal" evidence="6">
    <location>
        <begin position="447"/>
        <end position="554"/>
    </location>
</feature>
<proteinExistence type="inferred from homology"/>
<dbReference type="InterPro" id="IPR000873">
    <property type="entry name" value="AMP-dep_synth/lig_dom"/>
</dbReference>
<name>A0ABW6PME1_9NOCA</name>
<dbReference type="Proteomes" id="UP001601444">
    <property type="component" value="Unassembled WGS sequence"/>
</dbReference>
<evidence type="ECO:0000256" key="3">
    <source>
        <dbReference type="ARBA" id="ARBA00022832"/>
    </source>
</evidence>
<keyword evidence="3" id="KW-0276">Fatty acid metabolism</keyword>
<accession>A0ABW6PME1</accession>
<dbReference type="PANTHER" id="PTHR22754">
    <property type="entry name" value="DISCO-INTERACTING PROTEIN 2 DIP2 -RELATED"/>
    <property type="match status" value="1"/>
</dbReference>
<dbReference type="Gene3D" id="3.40.50.12780">
    <property type="entry name" value="N-terminal domain of ligase-like"/>
    <property type="match status" value="1"/>
</dbReference>
<reference evidence="7 8" key="1">
    <citation type="submission" date="2024-10" db="EMBL/GenBank/DDBJ databases">
        <title>The Natural Products Discovery Center: Release of the First 8490 Sequenced Strains for Exploring Actinobacteria Biosynthetic Diversity.</title>
        <authorList>
            <person name="Kalkreuter E."/>
            <person name="Kautsar S.A."/>
            <person name="Yang D."/>
            <person name="Bader C.D."/>
            <person name="Teijaro C.N."/>
            <person name="Fluegel L."/>
            <person name="Davis C.M."/>
            <person name="Simpson J.R."/>
            <person name="Lauterbach L."/>
            <person name="Steele A.D."/>
            <person name="Gui C."/>
            <person name="Meng S."/>
            <person name="Li G."/>
            <person name="Viehrig K."/>
            <person name="Ye F."/>
            <person name="Su P."/>
            <person name="Kiefer A.F."/>
            <person name="Nichols A."/>
            <person name="Cepeda A.J."/>
            <person name="Yan W."/>
            <person name="Fan B."/>
            <person name="Jiang Y."/>
            <person name="Adhikari A."/>
            <person name="Zheng C.-J."/>
            <person name="Schuster L."/>
            <person name="Cowan T.M."/>
            <person name="Smanski M.J."/>
            <person name="Chevrette M.G."/>
            <person name="De Carvalho L.P.S."/>
            <person name="Shen B."/>
        </authorList>
    </citation>
    <scope>NUCLEOTIDE SEQUENCE [LARGE SCALE GENOMIC DNA]</scope>
    <source>
        <strain evidence="7 8">NPDC004045</strain>
    </source>
</reference>
<comment type="caution">
    <text evidence="7">The sequence shown here is derived from an EMBL/GenBank/DDBJ whole genome shotgun (WGS) entry which is preliminary data.</text>
</comment>
<organism evidence="7 8">
    <name type="scientific">Nocardia thailandica</name>
    <dbReference type="NCBI Taxonomy" id="257275"/>
    <lineage>
        <taxon>Bacteria</taxon>
        <taxon>Bacillati</taxon>
        <taxon>Actinomycetota</taxon>
        <taxon>Actinomycetes</taxon>
        <taxon>Mycobacteriales</taxon>
        <taxon>Nocardiaceae</taxon>
        <taxon>Nocardia</taxon>
    </lineage>
</organism>
<keyword evidence="8" id="KW-1185">Reference proteome</keyword>
<dbReference type="SUPFAM" id="SSF56801">
    <property type="entry name" value="Acetyl-CoA synthetase-like"/>
    <property type="match status" value="1"/>
</dbReference>